<sequence length="187" mass="20477">MLWLGPPPVDDLAGDFVIKARPALASASGAVFVDIADLRAGRREVLSQPPTRHGNAANTLTLWRVAGFPRRRGWPRQRFGRRGRRPPQSQRPILKISRLSSFLDMLGTMKSRRSQASDLSDCTVGCPDGARLPSASGQAMGSMQAERHGSGLHTVGRRPCPSWPRRMGPAFRAHARRTHDVAVPVMS</sequence>
<dbReference type="Proteomes" id="UP000536262">
    <property type="component" value="Unassembled WGS sequence"/>
</dbReference>
<keyword evidence="2" id="KW-1185">Reference proteome</keyword>
<evidence type="ECO:0000313" key="1">
    <source>
        <dbReference type="EMBL" id="MBB6357812.1"/>
    </source>
</evidence>
<accession>A0A7X0FDL0</accession>
<gene>
    <name evidence="1" type="ORF">GGR00_005636</name>
</gene>
<organism evidence="1 2">
    <name type="scientific">Aminobacter aganoensis</name>
    <dbReference type="NCBI Taxonomy" id="83264"/>
    <lineage>
        <taxon>Bacteria</taxon>
        <taxon>Pseudomonadati</taxon>
        <taxon>Pseudomonadota</taxon>
        <taxon>Alphaproteobacteria</taxon>
        <taxon>Hyphomicrobiales</taxon>
        <taxon>Phyllobacteriaceae</taxon>
        <taxon>Aminobacter</taxon>
    </lineage>
</organism>
<reference evidence="1 2" key="1">
    <citation type="submission" date="2020-08" db="EMBL/GenBank/DDBJ databases">
        <title>Genomic Encyclopedia of Type Strains, Phase IV (KMG-IV): sequencing the most valuable type-strain genomes for metagenomic binning, comparative biology and taxonomic classification.</title>
        <authorList>
            <person name="Goeker M."/>
        </authorList>
    </citation>
    <scope>NUCLEOTIDE SEQUENCE [LARGE SCALE GENOMIC DNA]</scope>
    <source>
        <strain evidence="1 2">DSM 7051</strain>
    </source>
</reference>
<proteinExistence type="predicted"/>
<name>A0A7X0FDL0_9HYPH</name>
<protein>
    <submittedName>
        <fullName evidence="1">Uncharacterized protein</fullName>
    </submittedName>
</protein>
<comment type="caution">
    <text evidence="1">The sequence shown here is derived from an EMBL/GenBank/DDBJ whole genome shotgun (WGS) entry which is preliminary data.</text>
</comment>
<evidence type="ECO:0000313" key="2">
    <source>
        <dbReference type="Proteomes" id="UP000536262"/>
    </source>
</evidence>
<dbReference type="AlphaFoldDB" id="A0A7X0FDL0"/>
<dbReference type="EMBL" id="JACHOU010000033">
    <property type="protein sequence ID" value="MBB6357812.1"/>
    <property type="molecule type" value="Genomic_DNA"/>
</dbReference>